<evidence type="ECO:0000256" key="4">
    <source>
        <dbReference type="ARBA" id="ARBA00022840"/>
    </source>
</evidence>
<evidence type="ECO:0000256" key="6">
    <source>
        <dbReference type="ARBA" id="ARBA00023146"/>
    </source>
</evidence>
<dbReference type="PRINTS" id="PR01040">
    <property type="entry name" value="TRNASYNTHTYR"/>
</dbReference>
<comment type="catalytic activity">
    <reaction evidence="7">
        <text>tRNA(Tyr) + L-tyrosine + ATP = L-tyrosyl-tRNA(Tyr) + AMP + diphosphate + H(+)</text>
        <dbReference type="Rhea" id="RHEA:10220"/>
        <dbReference type="Rhea" id="RHEA-COMP:9706"/>
        <dbReference type="Rhea" id="RHEA-COMP:9707"/>
        <dbReference type="ChEBI" id="CHEBI:15378"/>
        <dbReference type="ChEBI" id="CHEBI:30616"/>
        <dbReference type="ChEBI" id="CHEBI:33019"/>
        <dbReference type="ChEBI" id="CHEBI:58315"/>
        <dbReference type="ChEBI" id="CHEBI:78442"/>
        <dbReference type="ChEBI" id="CHEBI:78536"/>
        <dbReference type="ChEBI" id="CHEBI:456215"/>
        <dbReference type="EC" id="6.1.1.1"/>
    </reaction>
</comment>
<dbReference type="InterPro" id="IPR002305">
    <property type="entry name" value="aa-tRNA-synth_Ic"/>
</dbReference>
<dbReference type="InterPro" id="IPR024088">
    <property type="entry name" value="Tyr-tRNA-ligase_bac-type"/>
</dbReference>
<dbReference type="SUPFAM" id="SSF55174">
    <property type="entry name" value="Alpha-L RNA-binding motif"/>
    <property type="match status" value="1"/>
</dbReference>
<dbReference type="GO" id="GO:0006437">
    <property type="term" value="P:tyrosyl-tRNA aminoacylation"/>
    <property type="evidence" value="ECO:0007669"/>
    <property type="project" value="UniProtKB-UniRule"/>
</dbReference>
<dbReference type="Proteomes" id="UP000886842">
    <property type="component" value="Unassembled WGS sequence"/>
</dbReference>
<dbReference type="GO" id="GO:0005829">
    <property type="term" value="C:cytosol"/>
    <property type="evidence" value="ECO:0007669"/>
    <property type="project" value="TreeGrafter"/>
</dbReference>
<dbReference type="SUPFAM" id="SSF52374">
    <property type="entry name" value="Nucleotidylyl transferase"/>
    <property type="match status" value="1"/>
</dbReference>
<dbReference type="Gene3D" id="3.40.50.620">
    <property type="entry name" value="HUPs"/>
    <property type="match status" value="1"/>
</dbReference>
<evidence type="ECO:0000256" key="1">
    <source>
        <dbReference type="ARBA" id="ARBA00013160"/>
    </source>
</evidence>
<accession>A0A9D1KMD1</accession>
<keyword evidence="6 9" id="KW-0030">Aminoacyl-tRNA synthetase</keyword>
<evidence type="ECO:0000256" key="2">
    <source>
        <dbReference type="ARBA" id="ARBA00022598"/>
    </source>
</evidence>
<dbReference type="GO" id="GO:0003723">
    <property type="term" value="F:RNA binding"/>
    <property type="evidence" value="ECO:0007669"/>
    <property type="project" value="InterPro"/>
</dbReference>
<proteinExistence type="inferred from homology"/>
<evidence type="ECO:0000313" key="11">
    <source>
        <dbReference type="Proteomes" id="UP000886842"/>
    </source>
</evidence>
<dbReference type="Gene3D" id="1.10.240.10">
    <property type="entry name" value="Tyrosyl-Transfer RNA Synthetase"/>
    <property type="match status" value="1"/>
</dbReference>
<protein>
    <recommendedName>
        <fullName evidence="1 8">Tyrosine--tRNA ligase</fullName>
        <ecNumber evidence="1 8">6.1.1.1</ecNumber>
    </recommendedName>
</protein>
<dbReference type="InterPro" id="IPR036986">
    <property type="entry name" value="S4_RNA-bd_sf"/>
</dbReference>
<comment type="caution">
    <text evidence="10">The sequence shown here is derived from an EMBL/GenBank/DDBJ whole genome shotgun (WGS) entry which is preliminary data.</text>
</comment>
<reference evidence="10" key="2">
    <citation type="journal article" date="2021" name="PeerJ">
        <title>Extensive microbial diversity within the chicken gut microbiome revealed by metagenomics and culture.</title>
        <authorList>
            <person name="Gilroy R."/>
            <person name="Ravi A."/>
            <person name="Getino M."/>
            <person name="Pursley I."/>
            <person name="Horton D.L."/>
            <person name="Alikhan N.F."/>
            <person name="Baker D."/>
            <person name="Gharbi K."/>
            <person name="Hall N."/>
            <person name="Watson M."/>
            <person name="Adriaenssens E.M."/>
            <person name="Foster-Nyarko E."/>
            <person name="Jarju S."/>
            <person name="Secka A."/>
            <person name="Antonio M."/>
            <person name="Oren A."/>
            <person name="Chaudhuri R.R."/>
            <person name="La Ragione R."/>
            <person name="Hildebrand F."/>
            <person name="Pallen M.J."/>
        </authorList>
    </citation>
    <scope>NUCLEOTIDE SEQUENCE</scope>
    <source>
        <strain evidence="10">ChiGjej1B1-24693</strain>
    </source>
</reference>
<dbReference type="Gene3D" id="3.10.290.10">
    <property type="entry name" value="RNA-binding S4 domain"/>
    <property type="match status" value="1"/>
</dbReference>
<evidence type="ECO:0000256" key="7">
    <source>
        <dbReference type="ARBA" id="ARBA00048248"/>
    </source>
</evidence>
<dbReference type="PANTHER" id="PTHR11766:SF1">
    <property type="entry name" value="TYROSINE--TRNA LIGASE"/>
    <property type="match status" value="1"/>
</dbReference>
<sequence>MTTPTAVLERLSRTTDQIIGEQDLLSRLRSGRSLRIKFGVDCTAPDLHLGHAVNLWMMRQLQELGHTVVFLLGDTTTRIGDPSGRNTTRPTLTPEQIDTNAAAFLDQVSLVLRTDPEVLEIRRNSEWFDQLPLTDLLAELSHVSVAQLMGRDMFSERTALGLPVAAHELIYPVLQGFDSVQLESDLTIVGTDQLFNEAMGRQIQARHGQQPQTVITSVITPGLDGGAKQSKSLNNYVGLTDPPEEKFGRLMTLRDDLIAIWGRVYTDRPIPEVEEWATLAERGGGAARDAKLALAEAIVARHHGTDAARRARQEFVAVFSGRELPDDLPVLEAAASVSLWDLAASARDDLSRTAVRRLITDGAVRLDEVAERDPFRTVEIRDNTVLQVGRRKWFRLRRRPGGPCGAPAGRRADGA</sequence>
<dbReference type="EMBL" id="DVLP01000101">
    <property type="protein sequence ID" value="HIT74642.1"/>
    <property type="molecule type" value="Genomic_DNA"/>
</dbReference>
<dbReference type="InterPro" id="IPR002307">
    <property type="entry name" value="Tyr-tRNA-ligase"/>
</dbReference>
<evidence type="ECO:0000256" key="8">
    <source>
        <dbReference type="NCBIfam" id="TIGR00234"/>
    </source>
</evidence>
<evidence type="ECO:0000256" key="3">
    <source>
        <dbReference type="ARBA" id="ARBA00022741"/>
    </source>
</evidence>
<dbReference type="Pfam" id="PF00579">
    <property type="entry name" value="tRNA-synt_1b"/>
    <property type="match status" value="1"/>
</dbReference>
<evidence type="ECO:0000256" key="9">
    <source>
        <dbReference type="RuleBase" id="RU363036"/>
    </source>
</evidence>
<keyword evidence="2 9" id="KW-0436">Ligase</keyword>
<dbReference type="NCBIfam" id="TIGR00234">
    <property type="entry name" value="tyrS"/>
    <property type="match status" value="1"/>
</dbReference>
<comment type="similarity">
    <text evidence="9">Belongs to the class-I aminoacyl-tRNA synthetase family.</text>
</comment>
<dbReference type="EC" id="6.1.1.1" evidence="1 8"/>
<name>A0A9D1KMD1_9ACTN</name>
<dbReference type="GO" id="GO:0004831">
    <property type="term" value="F:tyrosine-tRNA ligase activity"/>
    <property type="evidence" value="ECO:0007669"/>
    <property type="project" value="UniProtKB-UniRule"/>
</dbReference>
<keyword evidence="4 9" id="KW-0067">ATP-binding</keyword>
<evidence type="ECO:0000256" key="5">
    <source>
        <dbReference type="ARBA" id="ARBA00022917"/>
    </source>
</evidence>
<keyword evidence="5 9" id="KW-0648">Protein biosynthesis</keyword>
<organism evidence="10 11">
    <name type="scientific">Candidatus Avipropionibacterium avicola</name>
    <dbReference type="NCBI Taxonomy" id="2840701"/>
    <lineage>
        <taxon>Bacteria</taxon>
        <taxon>Bacillati</taxon>
        <taxon>Actinomycetota</taxon>
        <taxon>Actinomycetes</taxon>
        <taxon>Propionibacteriales</taxon>
        <taxon>Propionibacteriaceae</taxon>
        <taxon>Propionibacteriaceae incertae sedis</taxon>
        <taxon>Candidatus Avipropionibacterium</taxon>
    </lineage>
</organism>
<dbReference type="PANTHER" id="PTHR11766">
    <property type="entry name" value="TYROSYL-TRNA SYNTHETASE"/>
    <property type="match status" value="1"/>
</dbReference>
<dbReference type="InterPro" id="IPR014729">
    <property type="entry name" value="Rossmann-like_a/b/a_fold"/>
</dbReference>
<keyword evidence="3 9" id="KW-0547">Nucleotide-binding</keyword>
<gene>
    <name evidence="10" type="ORF">IAA98_03570</name>
</gene>
<dbReference type="AlphaFoldDB" id="A0A9D1KMD1"/>
<reference evidence="10" key="1">
    <citation type="submission" date="2020-10" db="EMBL/GenBank/DDBJ databases">
        <authorList>
            <person name="Gilroy R."/>
        </authorList>
    </citation>
    <scope>NUCLEOTIDE SEQUENCE</scope>
    <source>
        <strain evidence="10">ChiGjej1B1-24693</strain>
    </source>
</reference>
<evidence type="ECO:0000313" key="10">
    <source>
        <dbReference type="EMBL" id="HIT74642.1"/>
    </source>
</evidence>
<dbReference type="GO" id="GO:0005524">
    <property type="term" value="F:ATP binding"/>
    <property type="evidence" value="ECO:0007669"/>
    <property type="project" value="UniProtKB-KW"/>
</dbReference>